<dbReference type="AlphaFoldDB" id="A0A0L6VED6"/>
<proteinExistence type="predicted"/>
<evidence type="ECO:0000313" key="1">
    <source>
        <dbReference type="EMBL" id="KNZ58465.1"/>
    </source>
</evidence>
<evidence type="ECO:0000313" key="2">
    <source>
        <dbReference type="Proteomes" id="UP000037035"/>
    </source>
</evidence>
<name>A0A0L6VED6_9BASI</name>
<dbReference type="EMBL" id="LAVV01006754">
    <property type="protein sequence ID" value="KNZ58465.1"/>
    <property type="molecule type" value="Genomic_DNA"/>
</dbReference>
<protein>
    <submittedName>
        <fullName evidence="1">Uncharacterized protein</fullName>
    </submittedName>
</protein>
<keyword evidence="2" id="KW-1185">Reference proteome</keyword>
<sequence length="74" mass="8573">MGQTLWEEFILSQAVEVVCHQKPPNGVYPMGLYHNSRTIEDSFFTPSMQLARNKALIDWMPFPLPTVEGQTYWV</sequence>
<accession>A0A0L6VED6</accession>
<comment type="caution">
    <text evidence="1">The sequence shown here is derived from an EMBL/GenBank/DDBJ whole genome shotgun (WGS) entry which is preliminary data.</text>
</comment>
<organism evidence="1 2">
    <name type="scientific">Puccinia sorghi</name>
    <dbReference type="NCBI Taxonomy" id="27349"/>
    <lineage>
        <taxon>Eukaryota</taxon>
        <taxon>Fungi</taxon>
        <taxon>Dikarya</taxon>
        <taxon>Basidiomycota</taxon>
        <taxon>Pucciniomycotina</taxon>
        <taxon>Pucciniomycetes</taxon>
        <taxon>Pucciniales</taxon>
        <taxon>Pucciniaceae</taxon>
        <taxon>Puccinia</taxon>
    </lineage>
</organism>
<dbReference type="OrthoDB" id="2497193at2759"/>
<dbReference type="Proteomes" id="UP000037035">
    <property type="component" value="Unassembled WGS sequence"/>
</dbReference>
<reference evidence="1 2" key="1">
    <citation type="submission" date="2015-08" db="EMBL/GenBank/DDBJ databases">
        <title>Next Generation Sequencing and Analysis of the Genome of Puccinia sorghi L Schw, the Causal Agent of Maize Common Rust.</title>
        <authorList>
            <person name="Rochi L."/>
            <person name="Burguener G."/>
            <person name="Darino M."/>
            <person name="Turjanski A."/>
            <person name="Kreff E."/>
            <person name="Dieguez M.J."/>
            <person name="Sacco F."/>
        </authorList>
    </citation>
    <scope>NUCLEOTIDE SEQUENCE [LARGE SCALE GENOMIC DNA]</scope>
    <source>
        <strain evidence="1 2">RO10H11247</strain>
    </source>
</reference>
<gene>
    <name evidence="1" type="ORF">VP01_1925g3</name>
</gene>
<dbReference type="VEuPathDB" id="FungiDB:VP01_1925g3"/>